<dbReference type="GO" id="GO:0008168">
    <property type="term" value="F:methyltransferase activity"/>
    <property type="evidence" value="ECO:0007669"/>
    <property type="project" value="UniProtKB-KW"/>
</dbReference>
<dbReference type="GO" id="GO:0032259">
    <property type="term" value="P:methylation"/>
    <property type="evidence" value="ECO:0007669"/>
    <property type="project" value="UniProtKB-KW"/>
</dbReference>
<dbReference type="PANTHER" id="PTHR12176">
    <property type="entry name" value="SAM-DEPENDENT METHYLTRANSFERASE SUPERFAMILY PROTEIN"/>
    <property type="match status" value="1"/>
</dbReference>
<evidence type="ECO:0000256" key="3">
    <source>
        <dbReference type="ARBA" id="ARBA00022603"/>
    </source>
</evidence>
<evidence type="ECO:0000313" key="15">
    <source>
        <dbReference type="EMBL" id="KAK0153562.1"/>
    </source>
</evidence>
<evidence type="ECO:0000313" key="16">
    <source>
        <dbReference type="Proteomes" id="UP001174136"/>
    </source>
</evidence>
<evidence type="ECO:0000256" key="7">
    <source>
        <dbReference type="ARBA" id="ARBA00023128"/>
    </source>
</evidence>
<dbReference type="InterPro" id="IPR051419">
    <property type="entry name" value="Lys/N-term_MeTrsfase_sf"/>
</dbReference>
<evidence type="ECO:0000256" key="12">
    <source>
        <dbReference type="ARBA" id="ARBA00068729"/>
    </source>
</evidence>
<evidence type="ECO:0000256" key="2">
    <source>
        <dbReference type="ARBA" id="ARBA00008361"/>
    </source>
</evidence>
<proteinExistence type="inferred from homology"/>
<keyword evidence="6" id="KW-0809">Transit peptide</keyword>
<dbReference type="InterPro" id="IPR025714">
    <property type="entry name" value="Methyltranfer_dom"/>
</dbReference>
<protein>
    <recommendedName>
        <fullName evidence="12">Citrate synthase-lysine N-methyltransferase CSKMT, mitochondrial</fullName>
    </recommendedName>
    <alternativeName>
        <fullName evidence="13">Methyltransferase-like protein 12, mitochondrial</fullName>
    </alternativeName>
</protein>
<evidence type="ECO:0000259" key="14">
    <source>
        <dbReference type="Pfam" id="PF13847"/>
    </source>
</evidence>
<name>A0AA47PBP2_MERPO</name>
<evidence type="ECO:0000256" key="6">
    <source>
        <dbReference type="ARBA" id="ARBA00022946"/>
    </source>
</evidence>
<evidence type="ECO:0000256" key="8">
    <source>
        <dbReference type="ARBA" id="ARBA00051191"/>
    </source>
</evidence>
<dbReference type="FunFam" id="3.40.50.150:FF:000200">
    <property type="entry name" value="Citrate synthase lysine methyltransferase"/>
    <property type="match status" value="1"/>
</dbReference>
<evidence type="ECO:0000256" key="9">
    <source>
        <dbReference type="ARBA" id="ARBA00052621"/>
    </source>
</evidence>
<keyword evidence="3" id="KW-0489">Methyltransferase</keyword>
<comment type="catalytic activity">
    <reaction evidence="10">
        <text>N(6)-methyl-L-lysyl-[citrate synthase] + S-adenosyl-L-methionine = N(6),N(6)-dimethyl-L-lysyl-[citrate synthase] + S-adenosyl-L-homocysteine + H(+)</text>
        <dbReference type="Rhea" id="RHEA:55548"/>
        <dbReference type="Rhea" id="RHEA-COMP:14213"/>
        <dbReference type="Rhea" id="RHEA-COMP:14214"/>
        <dbReference type="ChEBI" id="CHEBI:15378"/>
        <dbReference type="ChEBI" id="CHEBI:57856"/>
        <dbReference type="ChEBI" id="CHEBI:59789"/>
        <dbReference type="ChEBI" id="CHEBI:61929"/>
        <dbReference type="ChEBI" id="CHEBI:61976"/>
    </reaction>
</comment>
<evidence type="ECO:0000256" key="4">
    <source>
        <dbReference type="ARBA" id="ARBA00022679"/>
    </source>
</evidence>
<evidence type="ECO:0000256" key="5">
    <source>
        <dbReference type="ARBA" id="ARBA00022691"/>
    </source>
</evidence>
<evidence type="ECO:0000256" key="11">
    <source>
        <dbReference type="ARBA" id="ARBA00058794"/>
    </source>
</evidence>
<dbReference type="AlphaFoldDB" id="A0AA47PBP2"/>
<keyword evidence="5" id="KW-0949">S-adenosyl-L-methionine</keyword>
<evidence type="ECO:0000256" key="1">
    <source>
        <dbReference type="ARBA" id="ARBA00004173"/>
    </source>
</evidence>
<accession>A0AA47PBP2</accession>
<comment type="subcellular location">
    <subcellularLocation>
        <location evidence="1">Mitochondrion</location>
    </subcellularLocation>
</comment>
<dbReference type="GO" id="GO:0005739">
    <property type="term" value="C:mitochondrion"/>
    <property type="evidence" value="ECO:0007669"/>
    <property type="project" value="UniProtKB-SubCell"/>
</dbReference>
<dbReference type="SUPFAM" id="SSF53335">
    <property type="entry name" value="S-adenosyl-L-methionine-dependent methyltransferases"/>
    <property type="match status" value="1"/>
</dbReference>
<dbReference type="CDD" id="cd02440">
    <property type="entry name" value="AdoMet_MTases"/>
    <property type="match status" value="1"/>
</dbReference>
<gene>
    <name evidence="15" type="primary">cskmt</name>
    <name evidence="15" type="ORF">N1851_004662</name>
</gene>
<sequence length="217" mass="24120">MDKKATWDRFYTENSSSNFKNFEWFFGFDSVRDLIMPLLQPQTHNARPLHILDIGCGTSALGPSIYEHSPVAVTVTCADISPIAVRLMREHVGAKAIEPQHSLSTLAFLELDCRELFAHFGADRLDLIVDKGTTDALLRSRDGSGKASHVVRQCLKSLRSSGCLLQFSDEDPDARLLWLETEGREPGAMAADVAVLEVGKLRGVRYYCYQVTPHPIG</sequence>
<dbReference type="Proteomes" id="UP001174136">
    <property type="component" value="Unassembled WGS sequence"/>
</dbReference>
<dbReference type="Gene3D" id="3.40.50.150">
    <property type="entry name" value="Vaccinia Virus protein VP39"/>
    <property type="match status" value="1"/>
</dbReference>
<keyword evidence="16" id="KW-1185">Reference proteome</keyword>
<dbReference type="PANTHER" id="PTHR12176:SF83">
    <property type="entry name" value="CITRATE SYNTHASE-LYSINE N-METHYLTRANSFERASE CSKMT, MITOCHONDRIAL"/>
    <property type="match status" value="1"/>
</dbReference>
<comment type="caution">
    <text evidence="15">The sequence shown here is derived from an EMBL/GenBank/DDBJ whole genome shotgun (WGS) entry which is preliminary data.</text>
</comment>
<keyword evidence="4" id="KW-0808">Transferase</keyword>
<dbReference type="EMBL" id="JAOPHQ010000699">
    <property type="protein sequence ID" value="KAK0153562.1"/>
    <property type="molecule type" value="Genomic_DNA"/>
</dbReference>
<evidence type="ECO:0000256" key="13">
    <source>
        <dbReference type="ARBA" id="ARBA00083084"/>
    </source>
</evidence>
<comment type="similarity">
    <text evidence="2">Belongs to the methyltransferase superfamily.</text>
</comment>
<dbReference type="InterPro" id="IPR029063">
    <property type="entry name" value="SAM-dependent_MTases_sf"/>
</dbReference>
<comment type="catalytic activity">
    <reaction evidence="9">
        <text>N(6),N(6)-dimethyl-L-lysyl-[citrate synthase] + S-adenosyl-L-methionine = N(6),N(6),N(6)-trimethyl-L-lysyl-[citrate synthase] + S-adenosyl-L-homocysteine + H(+)</text>
        <dbReference type="Rhea" id="RHEA:55552"/>
        <dbReference type="Rhea" id="RHEA-COMP:14214"/>
        <dbReference type="Rhea" id="RHEA-COMP:14215"/>
        <dbReference type="ChEBI" id="CHEBI:15378"/>
        <dbReference type="ChEBI" id="CHEBI:57856"/>
        <dbReference type="ChEBI" id="CHEBI:59789"/>
        <dbReference type="ChEBI" id="CHEBI:61961"/>
        <dbReference type="ChEBI" id="CHEBI:61976"/>
    </reaction>
</comment>
<dbReference type="Pfam" id="PF13847">
    <property type="entry name" value="Methyltransf_31"/>
    <property type="match status" value="1"/>
</dbReference>
<reference evidence="15" key="1">
    <citation type="journal article" date="2023" name="Front. Mar. Sci.">
        <title>A new Merluccius polli reference genome to investigate the effects of global change in West African waters.</title>
        <authorList>
            <person name="Mateo J.L."/>
            <person name="Blanco-Fernandez C."/>
            <person name="Garcia-Vazquez E."/>
            <person name="Machado-Schiaffino G."/>
        </authorList>
    </citation>
    <scope>NUCLEOTIDE SEQUENCE</scope>
    <source>
        <strain evidence="15">C29</strain>
        <tissue evidence="15">Fin</tissue>
    </source>
</reference>
<organism evidence="15 16">
    <name type="scientific">Merluccius polli</name>
    <name type="common">Benguela hake</name>
    <name type="synonym">Merluccius cadenati</name>
    <dbReference type="NCBI Taxonomy" id="89951"/>
    <lineage>
        <taxon>Eukaryota</taxon>
        <taxon>Metazoa</taxon>
        <taxon>Chordata</taxon>
        <taxon>Craniata</taxon>
        <taxon>Vertebrata</taxon>
        <taxon>Euteleostomi</taxon>
        <taxon>Actinopterygii</taxon>
        <taxon>Neopterygii</taxon>
        <taxon>Teleostei</taxon>
        <taxon>Neoteleostei</taxon>
        <taxon>Acanthomorphata</taxon>
        <taxon>Zeiogadaria</taxon>
        <taxon>Gadariae</taxon>
        <taxon>Gadiformes</taxon>
        <taxon>Gadoidei</taxon>
        <taxon>Merlucciidae</taxon>
        <taxon>Merluccius</taxon>
    </lineage>
</organism>
<keyword evidence="7" id="KW-0496">Mitochondrion</keyword>
<feature type="domain" description="Methyltransferase" evidence="14">
    <location>
        <begin position="49"/>
        <end position="156"/>
    </location>
</feature>
<comment type="function">
    <text evidence="11">Protein-lysine methyltransferase that selectively trimethylates citrate synthase (CS) in mitochondria. Seems to conduct trimethylation in a highly distributive manner rather than in a processive manner, and thus introduces a single methyl group per binding event.</text>
</comment>
<evidence type="ECO:0000256" key="10">
    <source>
        <dbReference type="ARBA" id="ARBA00052681"/>
    </source>
</evidence>
<comment type="catalytic activity">
    <reaction evidence="8">
        <text>L-lysyl-[citrate synthase] + S-adenosyl-L-methionine = N(6)-methyl-L-lysyl-[citrate synthase] + S-adenosyl-L-homocysteine + H(+)</text>
        <dbReference type="Rhea" id="RHEA:55544"/>
        <dbReference type="Rhea" id="RHEA-COMP:14212"/>
        <dbReference type="Rhea" id="RHEA-COMP:14213"/>
        <dbReference type="ChEBI" id="CHEBI:15378"/>
        <dbReference type="ChEBI" id="CHEBI:29969"/>
        <dbReference type="ChEBI" id="CHEBI:57856"/>
        <dbReference type="ChEBI" id="CHEBI:59789"/>
        <dbReference type="ChEBI" id="CHEBI:61929"/>
    </reaction>
</comment>